<dbReference type="RefSeq" id="WP_344909754.1">
    <property type="nucleotide sequence ID" value="NZ_BAABDL010000017.1"/>
</dbReference>
<dbReference type="Pfam" id="PF04456">
    <property type="entry name" value="DUF503"/>
    <property type="match status" value="1"/>
</dbReference>
<dbReference type="InterPro" id="IPR036746">
    <property type="entry name" value="TT1725-like_sf"/>
</dbReference>
<reference evidence="2" key="1">
    <citation type="journal article" date="2019" name="Int. J. Syst. Evol. Microbiol.">
        <title>The Global Catalogue of Microorganisms (GCM) 10K type strain sequencing project: providing services to taxonomists for standard genome sequencing and annotation.</title>
        <authorList>
            <consortium name="The Broad Institute Genomics Platform"/>
            <consortium name="The Broad Institute Genome Sequencing Center for Infectious Disease"/>
            <person name="Wu L."/>
            <person name="Ma J."/>
        </authorList>
    </citation>
    <scope>NUCLEOTIDE SEQUENCE [LARGE SCALE GENOMIC DNA]</scope>
    <source>
        <strain evidence="2">JCM 17250</strain>
    </source>
</reference>
<proteinExistence type="predicted"/>
<dbReference type="Proteomes" id="UP001501734">
    <property type="component" value="Unassembled WGS sequence"/>
</dbReference>
<sequence>MIFYVEIECYIYEAQSLKDKRAVIKKVIHRLQNSYNITISELDYQDLWQRSLLGIATIAPDRKRAEQVIDACLTKIDHFTELEYRMIERQWYD</sequence>
<dbReference type="PANTHER" id="PTHR36441">
    <property type="entry name" value="HYPOTHETICAL CYTOSOLIC PROTEIN"/>
    <property type="match status" value="1"/>
</dbReference>
<keyword evidence="2" id="KW-1185">Reference proteome</keyword>
<evidence type="ECO:0000313" key="2">
    <source>
        <dbReference type="Proteomes" id="UP001501734"/>
    </source>
</evidence>
<accession>A0ABP7V552</accession>
<evidence type="ECO:0000313" key="1">
    <source>
        <dbReference type="EMBL" id="GAA4059794.1"/>
    </source>
</evidence>
<gene>
    <name evidence="1" type="ORF">GCM10022410_03620</name>
</gene>
<comment type="caution">
    <text evidence="1">The sequence shown here is derived from an EMBL/GenBank/DDBJ whole genome shotgun (WGS) entry which is preliminary data.</text>
</comment>
<name>A0ABP7V552_9BACI</name>
<dbReference type="InterPro" id="IPR007546">
    <property type="entry name" value="DUF503"/>
</dbReference>
<dbReference type="EMBL" id="BAABDL010000017">
    <property type="protein sequence ID" value="GAA4059794.1"/>
    <property type="molecule type" value="Genomic_DNA"/>
</dbReference>
<dbReference type="Gene3D" id="3.30.70.1120">
    <property type="entry name" value="TT1725-like"/>
    <property type="match status" value="1"/>
</dbReference>
<organism evidence="1 2">
    <name type="scientific">Amphibacillus indicireducens</name>
    <dbReference type="NCBI Taxonomy" id="1076330"/>
    <lineage>
        <taxon>Bacteria</taxon>
        <taxon>Bacillati</taxon>
        <taxon>Bacillota</taxon>
        <taxon>Bacilli</taxon>
        <taxon>Bacillales</taxon>
        <taxon>Bacillaceae</taxon>
        <taxon>Amphibacillus</taxon>
    </lineage>
</organism>
<dbReference type="PANTHER" id="PTHR36441:SF1">
    <property type="entry name" value="DUF503 DOMAIN-CONTAINING PROTEIN"/>
    <property type="match status" value="1"/>
</dbReference>
<dbReference type="SUPFAM" id="SSF103007">
    <property type="entry name" value="Hypothetical protein TT1725"/>
    <property type="match status" value="1"/>
</dbReference>
<protein>
    <submittedName>
        <fullName evidence="1">DUF503 family protein</fullName>
    </submittedName>
</protein>